<accession>A0A857JS41</accession>
<geneLocation type="plasmid" evidence="1 2">
    <name>unnamed</name>
</geneLocation>
<proteinExistence type="predicted"/>
<gene>
    <name evidence="1" type="ORF">FX988_04322</name>
</gene>
<keyword evidence="1" id="KW-0614">Plasmid</keyword>
<reference evidence="1 2" key="1">
    <citation type="submission" date="2019-12" db="EMBL/GenBank/DDBJ databases">
        <title>Genome sequencing and assembly of endphytes of Porphyra tenera.</title>
        <authorList>
            <person name="Park J.M."/>
            <person name="Shin R."/>
            <person name="Jo S.H."/>
        </authorList>
    </citation>
    <scope>NUCLEOTIDE SEQUENCE [LARGE SCALE GENOMIC DNA]</scope>
    <source>
        <strain evidence="1 2">GPM4</strain>
        <plasmid evidence="1 2">unnamed</plasmid>
    </source>
</reference>
<evidence type="ECO:0000313" key="2">
    <source>
        <dbReference type="Proteomes" id="UP000464524"/>
    </source>
</evidence>
<organism evidence="1 2">
    <name type="scientific">Paraglaciecola mesophila</name>
    <dbReference type="NCBI Taxonomy" id="197222"/>
    <lineage>
        <taxon>Bacteria</taxon>
        <taxon>Pseudomonadati</taxon>
        <taxon>Pseudomonadota</taxon>
        <taxon>Gammaproteobacteria</taxon>
        <taxon>Alteromonadales</taxon>
        <taxon>Alteromonadaceae</taxon>
        <taxon>Paraglaciecola</taxon>
    </lineage>
</organism>
<dbReference type="InterPro" id="IPR027417">
    <property type="entry name" value="P-loop_NTPase"/>
</dbReference>
<dbReference type="AlphaFoldDB" id="A0A857JS41"/>
<dbReference type="Proteomes" id="UP000464524">
    <property type="component" value="Plasmid unnamed"/>
</dbReference>
<sequence length="1010" mass="114295">MYHQTKKTFSDRLLSSTETFFQLISSYVLSQSPKDFVSLDTNVNKHTFLMDDCSLVSAFNVRGTKKAMKSEEYADTVFKLESAMKGYMANGDTSFEWSFELDTDKTKEEIEEVYGKSARRVANKIGFLSTGIIDEQVDVMARFCHTETNLLVVRTQLTSLTREEIQQLKELTEKLGSNTPKMTDAQNLVHGASYYLHRHEATLSALKDDFDNAGIWIDLETTHEYAYHLRNSYDSGFTDLSWRPALQGDKYTYRPVESGDSDYSAFGMPKLQDQLIPRMAERLTYTTMQIGDTYIAPFSVKYLPKKPLPFASFLRSIKKENIPFRLTYAFNKHSSNSLMWKVGLASLLSLIKHRDNKEISSAYDNLSAVQDAGGDFVDLRIHVSTWSRQSEQDAKKQREIIVKRLQSWGGIECESVEGDPVETFMSSIPGLTRGKTASQLPFELNETMQLMPISRPSSIWDTGSRILRTAEGKLFPTQPFSKQMDYWLKVILGPMGFGKSAELACDNFSLLLHPDFNELAYIRQIDVGTTSRGFIMLVRSLLPENQAYLAQYHRLQNTKEFQKNILDTLPTLRLPTSAQLGSIRDMLVTLALPDDSEHPYEGTYQVISSLIKLAYTLTSDRATALVYRPGLIKDVDDELARLDFTPIRNKVFWWDVADFLYINNSPHQMLAQQQAVPDIPYLVGLTSNERLTNEFEGLTTPMGEPILIFIARKLSGAMDDYPILSGRTRWNLQGAKIISLDLDDVTRGKGPAANKQNTIFYTLATNILTSDFFLYEEQLPELPEKHGLYDINSRGIYSKEIQRLKRLAKRFCVDEVHRGGGITTFESMLETTTLEGRKGGIDIVLATQLVKAIPDSIVKLANAVSILGSGSPANVKDCVEKFQLEPSLQTILENEMRSPSASGATSLNIFRTKRGTVQHKLISTVGPGFLWRINSIQEDDYVRRQLGKVLGEDIANEILVKRYPSGTIEAEMERLRKNRGLEKNGDFESSIVDEIVNDNLRYFKTQYTAA</sequence>
<protein>
    <recommendedName>
        <fullName evidence="3">Type IV secretion protein IcmB</fullName>
    </recommendedName>
</protein>
<dbReference type="EMBL" id="CP047657">
    <property type="protein sequence ID" value="QHJ14040.1"/>
    <property type="molecule type" value="Genomic_DNA"/>
</dbReference>
<dbReference type="OrthoDB" id="7229084at2"/>
<dbReference type="Gene3D" id="3.40.50.300">
    <property type="entry name" value="P-loop containing nucleotide triphosphate hydrolases"/>
    <property type="match status" value="1"/>
</dbReference>
<dbReference type="KEGG" id="pmes:FX988_04322"/>
<evidence type="ECO:0000313" key="1">
    <source>
        <dbReference type="EMBL" id="QHJ14040.1"/>
    </source>
</evidence>
<keyword evidence="2" id="KW-1185">Reference proteome</keyword>
<evidence type="ECO:0008006" key="3">
    <source>
        <dbReference type="Google" id="ProtNLM"/>
    </source>
</evidence>
<name>A0A857JS41_9ALTE</name>
<dbReference type="RefSeq" id="WP_160182281.1">
    <property type="nucleotide sequence ID" value="NZ_CP047657.1"/>
</dbReference>